<dbReference type="GO" id="GO:0071949">
    <property type="term" value="F:FAD binding"/>
    <property type="evidence" value="ECO:0007669"/>
    <property type="project" value="InterPro"/>
</dbReference>
<comment type="caution">
    <text evidence="6">The sequence shown here is derived from an EMBL/GenBank/DDBJ whole genome shotgun (WGS) entry which is preliminary data.</text>
</comment>
<proteinExistence type="inferred from homology"/>
<dbReference type="InterPro" id="IPR016169">
    <property type="entry name" value="FAD-bd_PCMH_sub2"/>
</dbReference>
<dbReference type="InterPro" id="IPR006094">
    <property type="entry name" value="Oxid_FAD_bind_N"/>
</dbReference>
<dbReference type="Pfam" id="PF01565">
    <property type="entry name" value="FAD_binding_4"/>
    <property type="match status" value="1"/>
</dbReference>
<evidence type="ECO:0000256" key="1">
    <source>
        <dbReference type="ARBA" id="ARBA00005466"/>
    </source>
</evidence>
<dbReference type="OrthoDB" id="2151789at2759"/>
<dbReference type="PROSITE" id="PS51387">
    <property type="entry name" value="FAD_PCMH"/>
    <property type="match status" value="1"/>
</dbReference>
<evidence type="ECO:0000313" key="6">
    <source>
        <dbReference type="EMBL" id="KAF5346348.1"/>
    </source>
</evidence>
<dbReference type="GO" id="GO:0016491">
    <property type="term" value="F:oxidoreductase activity"/>
    <property type="evidence" value="ECO:0007669"/>
    <property type="project" value="UniProtKB-KW"/>
</dbReference>
<dbReference type="PROSITE" id="PS51257">
    <property type="entry name" value="PROKAR_LIPOPROTEIN"/>
    <property type="match status" value="1"/>
</dbReference>
<organism evidence="6 7">
    <name type="scientific">Tetrapyrgos nigripes</name>
    <dbReference type="NCBI Taxonomy" id="182062"/>
    <lineage>
        <taxon>Eukaryota</taxon>
        <taxon>Fungi</taxon>
        <taxon>Dikarya</taxon>
        <taxon>Basidiomycota</taxon>
        <taxon>Agaricomycotina</taxon>
        <taxon>Agaricomycetes</taxon>
        <taxon>Agaricomycetidae</taxon>
        <taxon>Agaricales</taxon>
        <taxon>Marasmiineae</taxon>
        <taxon>Marasmiaceae</taxon>
        <taxon>Tetrapyrgos</taxon>
    </lineage>
</organism>
<comment type="similarity">
    <text evidence="1">Belongs to the oxygen-dependent FAD-linked oxidoreductase family.</text>
</comment>
<accession>A0A8H5FRT0</accession>
<dbReference type="InterPro" id="IPR050416">
    <property type="entry name" value="FAD-linked_Oxidoreductase"/>
</dbReference>
<evidence type="ECO:0000256" key="2">
    <source>
        <dbReference type="ARBA" id="ARBA00022630"/>
    </source>
</evidence>
<dbReference type="Proteomes" id="UP000559256">
    <property type="component" value="Unassembled WGS sequence"/>
</dbReference>
<keyword evidence="2" id="KW-0285">Flavoprotein</keyword>
<sequence>MNKYVWNTHPSGLACHQALPPSLSMLFLAAATVTNLILTPSALAGIPRASTPLYSRSYLDVCQQIESTVSNASDVYFPGQVHYAQGIKHYMVTNTQLSACVVEPGTAEDVGKILTIIGSTRTPFAVKGGGHGSNPGSSSTEGVQITMTRFSEVTYDADAQTATIGTGLVWDDVYETLVPQGVNVVGGRVTGVGVAGFTLGGGYSWLTNQHGLTVDNVVSFELVKPDGSVVTVTDSSDADLFWALKGGMNNYVGHRHEIYSQDVPSRSSLGGLLTYTAGKLDDVAAATAKFAAEVTDPKAALITTANFVLGQPGVSQLLFYDGPNPPAGIFDDFLAIPSFTKDVDTRDFVSLVQAPPSDIQANQRGIFNVVPVANLSVNVINALFNESKFWGERLQLKSGSFISYDIEPFLPSILSHNTSPSSWPPTREKTYYPQNIYFSWTAELADDVFFDAARQSAAQVTRVALQDGQEGVDTAAPYPNYAIFDTPLELLYGDNLPRMREVKGRVDPDNVMSLAGGFKI</sequence>
<feature type="domain" description="FAD-binding PCMH-type" evidence="5">
    <location>
        <begin position="94"/>
        <end position="293"/>
    </location>
</feature>
<dbReference type="Gene3D" id="3.30.465.10">
    <property type="match status" value="1"/>
</dbReference>
<evidence type="ECO:0000256" key="3">
    <source>
        <dbReference type="ARBA" id="ARBA00022827"/>
    </source>
</evidence>
<protein>
    <recommendedName>
        <fullName evidence="5">FAD-binding PCMH-type domain-containing protein</fullName>
    </recommendedName>
</protein>
<evidence type="ECO:0000256" key="4">
    <source>
        <dbReference type="ARBA" id="ARBA00023002"/>
    </source>
</evidence>
<dbReference type="InterPro" id="IPR036318">
    <property type="entry name" value="FAD-bd_PCMH-like_sf"/>
</dbReference>
<keyword evidence="4" id="KW-0560">Oxidoreductase</keyword>
<keyword evidence="3" id="KW-0274">FAD</keyword>
<dbReference type="Pfam" id="PF08031">
    <property type="entry name" value="BBE"/>
    <property type="match status" value="1"/>
</dbReference>
<reference evidence="6 7" key="1">
    <citation type="journal article" date="2020" name="ISME J.">
        <title>Uncovering the hidden diversity of litter-decomposition mechanisms in mushroom-forming fungi.</title>
        <authorList>
            <person name="Floudas D."/>
            <person name="Bentzer J."/>
            <person name="Ahren D."/>
            <person name="Johansson T."/>
            <person name="Persson P."/>
            <person name="Tunlid A."/>
        </authorList>
    </citation>
    <scope>NUCLEOTIDE SEQUENCE [LARGE SCALE GENOMIC DNA]</scope>
    <source>
        <strain evidence="6 7">CBS 291.85</strain>
    </source>
</reference>
<keyword evidence="7" id="KW-1185">Reference proteome</keyword>
<gene>
    <name evidence="6" type="ORF">D9758_011479</name>
</gene>
<dbReference type="InterPro" id="IPR012951">
    <property type="entry name" value="BBE"/>
</dbReference>
<dbReference type="AlphaFoldDB" id="A0A8H5FRT0"/>
<evidence type="ECO:0000259" key="5">
    <source>
        <dbReference type="PROSITE" id="PS51387"/>
    </source>
</evidence>
<dbReference type="PANTHER" id="PTHR42973">
    <property type="entry name" value="BINDING OXIDOREDUCTASE, PUTATIVE (AFU_ORTHOLOGUE AFUA_1G17690)-RELATED"/>
    <property type="match status" value="1"/>
</dbReference>
<dbReference type="SUPFAM" id="SSF56176">
    <property type="entry name" value="FAD-binding/transporter-associated domain-like"/>
    <property type="match status" value="1"/>
</dbReference>
<evidence type="ECO:0000313" key="7">
    <source>
        <dbReference type="Proteomes" id="UP000559256"/>
    </source>
</evidence>
<dbReference type="PANTHER" id="PTHR42973:SF13">
    <property type="entry name" value="FAD-BINDING PCMH-TYPE DOMAIN-CONTAINING PROTEIN"/>
    <property type="match status" value="1"/>
</dbReference>
<name>A0A8H5FRT0_9AGAR</name>
<dbReference type="InterPro" id="IPR016166">
    <property type="entry name" value="FAD-bd_PCMH"/>
</dbReference>
<dbReference type="EMBL" id="JAACJM010000103">
    <property type="protein sequence ID" value="KAF5346348.1"/>
    <property type="molecule type" value="Genomic_DNA"/>
</dbReference>